<evidence type="ECO:0000313" key="1">
    <source>
        <dbReference type="EMBL" id="MCE2055604.1"/>
    </source>
</evidence>
<name>A0ABS8W0B7_DATST</name>
<proteinExistence type="predicted"/>
<feature type="non-terminal residue" evidence="1">
    <location>
        <position position="69"/>
    </location>
</feature>
<keyword evidence="2" id="KW-1185">Reference proteome</keyword>
<protein>
    <submittedName>
        <fullName evidence="1">Uncharacterized protein</fullName>
    </submittedName>
</protein>
<reference evidence="1 2" key="1">
    <citation type="journal article" date="2021" name="BMC Genomics">
        <title>Datura genome reveals duplications of psychoactive alkaloid biosynthetic genes and high mutation rate following tissue culture.</title>
        <authorList>
            <person name="Rajewski A."/>
            <person name="Carter-House D."/>
            <person name="Stajich J."/>
            <person name="Litt A."/>
        </authorList>
    </citation>
    <scope>NUCLEOTIDE SEQUENCE [LARGE SCALE GENOMIC DNA]</scope>
    <source>
        <strain evidence="1">AR-01</strain>
    </source>
</reference>
<evidence type="ECO:0000313" key="2">
    <source>
        <dbReference type="Proteomes" id="UP000823775"/>
    </source>
</evidence>
<dbReference type="EMBL" id="JACEIK010006387">
    <property type="protein sequence ID" value="MCE2055604.1"/>
    <property type="molecule type" value="Genomic_DNA"/>
</dbReference>
<gene>
    <name evidence="1" type="ORF">HAX54_042993</name>
</gene>
<dbReference type="Proteomes" id="UP000823775">
    <property type="component" value="Unassembled WGS sequence"/>
</dbReference>
<accession>A0ABS8W0B7</accession>
<feature type="non-terminal residue" evidence="1">
    <location>
        <position position="1"/>
    </location>
</feature>
<comment type="caution">
    <text evidence="1">The sequence shown here is derived from an EMBL/GenBank/DDBJ whole genome shotgun (WGS) entry which is preliminary data.</text>
</comment>
<sequence length="69" mass="7734">SSYNASSHCQNSCFTGASRVRIGEMLVWRQMSDFFYPVFGKAPAAHRCLAGLHQWFAGAANDEIFTLQF</sequence>
<organism evidence="1 2">
    <name type="scientific">Datura stramonium</name>
    <name type="common">Jimsonweed</name>
    <name type="synonym">Common thornapple</name>
    <dbReference type="NCBI Taxonomy" id="4076"/>
    <lineage>
        <taxon>Eukaryota</taxon>
        <taxon>Viridiplantae</taxon>
        <taxon>Streptophyta</taxon>
        <taxon>Embryophyta</taxon>
        <taxon>Tracheophyta</taxon>
        <taxon>Spermatophyta</taxon>
        <taxon>Magnoliopsida</taxon>
        <taxon>eudicotyledons</taxon>
        <taxon>Gunneridae</taxon>
        <taxon>Pentapetalae</taxon>
        <taxon>asterids</taxon>
        <taxon>lamiids</taxon>
        <taxon>Solanales</taxon>
        <taxon>Solanaceae</taxon>
        <taxon>Solanoideae</taxon>
        <taxon>Datureae</taxon>
        <taxon>Datura</taxon>
    </lineage>
</organism>